<evidence type="ECO:0000313" key="6">
    <source>
        <dbReference type="EMBL" id="MEI7036281.1"/>
    </source>
</evidence>
<dbReference type="SUPFAM" id="SSF55073">
    <property type="entry name" value="Nucleotide cyclase"/>
    <property type="match status" value="1"/>
</dbReference>
<keyword evidence="4" id="KW-0812">Transmembrane</keyword>
<keyword evidence="7" id="KW-1185">Reference proteome</keyword>
<feature type="transmembrane region" description="Helical" evidence="4">
    <location>
        <begin position="124"/>
        <end position="142"/>
    </location>
</feature>
<dbReference type="EMBL" id="JBBBNY010000003">
    <property type="protein sequence ID" value="MEI7036281.1"/>
    <property type="molecule type" value="Genomic_DNA"/>
</dbReference>
<dbReference type="Gene3D" id="3.30.70.270">
    <property type="match status" value="1"/>
</dbReference>
<dbReference type="GO" id="GO:0052621">
    <property type="term" value="F:diguanylate cyclase activity"/>
    <property type="evidence" value="ECO:0007669"/>
    <property type="project" value="UniProtKB-EC"/>
</dbReference>
<evidence type="ECO:0000259" key="5">
    <source>
        <dbReference type="PROSITE" id="PS50887"/>
    </source>
</evidence>
<feature type="transmembrane region" description="Helical" evidence="4">
    <location>
        <begin position="154"/>
        <end position="172"/>
    </location>
</feature>
<keyword evidence="6" id="KW-0808">Transferase</keyword>
<keyword evidence="4" id="KW-1133">Transmembrane helix</keyword>
<dbReference type="InterPro" id="IPR050469">
    <property type="entry name" value="Diguanylate_Cyclase"/>
</dbReference>
<evidence type="ECO:0000256" key="1">
    <source>
        <dbReference type="ARBA" id="ARBA00012528"/>
    </source>
</evidence>
<evidence type="ECO:0000256" key="2">
    <source>
        <dbReference type="ARBA" id="ARBA00034247"/>
    </source>
</evidence>
<dbReference type="NCBIfam" id="TIGR00254">
    <property type="entry name" value="GGDEF"/>
    <property type="match status" value="1"/>
</dbReference>
<dbReference type="RefSeq" id="WP_336806901.1">
    <property type="nucleotide sequence ID" value="NZ_JBBBNY010000003.1"/>
</dbReference>
<gene>
    <name evidence="6" type="ORF">WAT24_05870</name>
</gene>
<feature type="domain" description="GGDEF" evidence="5">
    <location>
        <begin position="255"/>
        <end position="388"/>
    </location>
</feature>
<keyword evidence="6" id="KW-0548">Nucleotidyltransferase</keyword>
<dbReference type="CDD" id="cd01949">
    <property type="entry name" value="GGDEF"/>
    <property type="match status" value="1"/>
</dbReference>
<accession>A0ABU8JAP2</accession>
<dbReference type="PROSITE" id="PS50887">
    <property type="entry name" value="GGDEF"/>
    <property type="match status" value="1"/>
</dbReference>
<dbReference type="PANTHER" id="PTHR45138:SF9">
    <property type="entry name" value="DIGUANYLATE CYCLASE DGCM-RELATED"/>
    <property type="match status" value="1"/>
</dbReference>
<evidence type="ECO:0000256" key="3">
    <source>
        <dbReference type="SAM" id="MobiDB-lite"/>
    </source>
</evidence>
<dbReference type="EC" id="2.7.7.65" evidence="1"/>
<feature type="region of interest" description="Disordered" evidence="3">
    <location>
        <begin position="382"/>
        <end position="402"/>
    </location>
</feature>
<dbReference type="InterPro" id="IPR029787">
    <property type="entry name" value="Nucleotide_cyclase"/>
</dbReference>
<dbReference type="Pfam" id="PF00990">
    <property type="entry name" value="GGDEF"/>
    <property type="match status" value="1"/>
</dbReference>
<dbReference type="PANTHER" id="PTHR45138">
    <property type="entry name" value="REGULATORY COMPONENTS OF SENSORY TRANSDUCTION SYSTEM"/>
    <property type="match status" value="1"/>
</dbReference>
<dbReference type="InterPro" id="IPR043128">
    <property type="entry name" value="Rev_trsase/Diguanyl_cyclase"/>
</dbReference>
<dbReference type="SMART" id="SM00267">
    <property type="entry name" value="GGDEF"/>
    <property type="match status" value="1"/>
</dbReference>
<feature type="transmembrane region" description="Helical" evidence="4">
    <location>
        <begin position="93"/>
        <end position="112"/>
    </location>
</feature>
<name>A0ABU8JAP2_9GAMM</name>
<comment type="caution">
    <text evidence="6">The sequence shown here is derived from an EMBL/GenBank/DDBJ whole genome shotgun (WGS) entry which is preliminary data.</text>
</comment>
<sequence length="402" mass="43470">MPMHIETLSLIAAIQSLALAAMLWVGTQGSPGPARTSLKLRAAALAVESGGWWMLAMQAWMHPAQLVLGGNALNLLAQGMSVIALRMLLGVPLYWRAALAIGVVGWLGVGWFGVVQEDYRLRVLWGSIAILADIGLRMHALLNGEVRRRSRARLVLLALCVLSALLLAWRCGRLWFDLNPPTGIVQPDTVNYLYVLLSGMQPLFLSIGFLLLYSEVLQREMHLLARVDPLTGVKNRLALSEAATQMLAHAARMGRPLGVLMIDADHFKSVNDRFGHGGGDKVLLALVESIRRTLRAGNVIGRIGGEEFVVLAPDSSQEQVMVLAERIRATVETTPLAIDGHMLQLTVSIGAAAALPGERDVTGLLRRADAALYAAKRAGRNRVMAPDPQRPEPLPSSVVASL</sequence>
<proteinExistence type="predicted"/>
<reference evidence="6 7" key="1">
    <citation type="journal article" date="2014" name="Int. J. Syst. Evol. Microbiol.">
        <title>Fulvimonas yonginensis sp. nov., isolated from greenhouse soil, and emended description of the genus Fulvimonas.</title>
        <authorList>
            <person name="Ahn J.H."/>
            <person name="Kim S.J."/>
            <person name="Weon H.Y."/>
            <person name="Hong S.B."/>
            <person name="Seok S.J."/>
            <person name="Kwon S.W."/>
        </authorList>
    </citation>
    <scope>NUCLEOTIDE SEQUENCE [LARGE SCALE GENOMIC DNA]</scope>
    <source>
        <strain evidence="6 7">KACC 16952</strain>
    </source>
</reference>
<dbReference type="InterPro" id="IPR000160">
    <property type="entry name" value="GGDEF_dom"/>
</dbReference>
<evidence type="ECO:0000313" key="7">
    <source>
        <dbReference type="Proteomes" id="UP001381174"/>
    </source>
</evidence>
<evidence type="ECO:0000256" key="4">
    <source>
        <dbReference type="SAM" id="Phobius"/>
    </source>
</evidence>
<feature type="transmembrane region" description="Helical" evidence="4">
    <location>
        <begin position="192"/>
        <end position="213"/>
    </location>
</feature>
<organism evidence="6 7">
    <name type="scientific">Fulvimonas yonginensis</name>
    <dbReference type="NCBI Taxonomy" id="1495200"/>
    <lineage>
        <taxon>Bacteria</taxon>
        <taxon>Pseudomonadati</taxon>
        <taxon>Pseudomonadota</taxon>
        <taxon>Gammaproteobacteria</taxon>
        <taxon>Lysobacterales</taxon>
        <taxon>Rhodanobacteraceae</taxon>
        <taxon>Fulvimonas</taxon>
    </lineage>
</organism>
<protein>
    <recommendedName>
        <fullName evidence="1">diguanylate cyclase</fullName>
        <ecNumber evidence="1">2.7.7.65</ecNumber>
    </recommendedName>
</protein>
<comment type="catalytic activity">
    <reaction evidence="2">
        <text>2 GTP = 3',3'-c-di-GMP + 2 diphosphate</text>
        <dbReference type="Rhea" id="RHEA:24898"/>
        <dbReference type="ChEBI" id="CHEBI:33019"/>
        <dbReference type="ChEBI" id="CHEBI:37565"/>
        <dbReference type="ChEBI" id="CHEBI:58805"/>
        <dbReference type="EC" id="2.7.7.65"/>
    </reaction>
</comment>
<dbReference type="Proteomes" id="UP001381174">
    <property type="component" value="Unassembled WGS sequence"/>
</dbReference>
<keyword evidence="4" id="KW-0472">Membrane</keyword>